<evidence type="ECO:0000313" key="3">
    <source>
        <dbReference type="Proteomes" id="UP001564626"/>
    </source>
</evidence>
<protein>
    <submittedName>
        <fullName evidence="2">Heavy-metal-associated domain-containing protein</fullName>
    </submittedName>
</protein>
<proteinExistence type="predicted"/>
<dbReference type="PROSITE" id="PS50846">
    <property type="entry name" value="HMA_2"/>
    <property type="match status" value="1"/>
</dbReference>
<reference evidence="2 3" key="1">
    <citation type="submission" date="2024-08" db="EMBL/GenBank/DDBJ databases">
        <title>Genome mining of Saccharopolyspora cebuensis PGLac3 from Nigerian medicinal plant.</title>
        <authorList>
            <person name="Ezeobiora C.E."/>
            <person name="Igbokwe N.H."/>
            <person name="Amin D.H."/>
            <person name="Mendie U.E."/>
        </authorList>
    </citation>
    <scope>NUCLEOTIDE SEQUENCE [LARGE SCALE GENOMIC DNA]</scope>
    <source>
        <strain evidence="2 3">PGLac3</strain>
    </source>
</reference>
<organism evidence="2 3">
    <name type="scientific">Saccharopolyspora cebuensis</name>
    <dbReference type="NCBI Taxonomy" id="418759"/>
    <lineage>
        <taxon>Bacteria</taxon>
        <taxon>Bacillati</taxon>
        <taxon>Actinomycetota</taxon>
        <taxon>Actinomycetes</taxon>
        <taxon>Pseudonocardiales</taxon>
        <taxon>Pseudonocardiaceae</taxon>
        <taxon>Saccharopolyspora</taxon>
    </lineage>
</organism>
<dbReference type="Pfam" id="PF00403">
    <property type="entry name" value="HMA"/>
    <property type="match status" value="1"/>
</dbReference>
<dbReference type="Gene3D" id="3.30.70.100">
    <property type="match status" value="1"/>
</dbReference>
<sequence>MESIVMQVSGMHCGGCAQRIGTVLRRVEGVRDVQADHVSGRVEIQIGPELADRAMVADLTERIEAAGFQVVGEEVSS</sequence>
<dbReference type="EMBL" id="JBGEHV010000058">
    <property type="protein sequence ID" value="MEY8042493.1"/>
    <property type="molecule type" value="Genomic_DNA"/>
</dbReference>
<dbReference type="InterPro" id="IPR036163">
    <property type="entry name" value="HMA_dom_sf"/>
</dbReference>
<feature type="domain" description="HMA" evidence="1">
    <location>
        <begin position="2"/>
        <end position="71"/>
    </location>
</feature>
<dbReference type="Proteomes" id="UP001564626">
    <property type="component" value="Unassembled WGS sequence"/>
</dbReference>
<accession>A0ABV4CN24</accession>
<keyword evidence="3" id="KW-1185">Reference proteome</keyword>
<dbReference type="RefSeq" id="WP_186361404.1">
    <property type="nucleotide sequence ID" value="NZ_BAABII010000023.1"/>
</dbReference>
<evidence type="ECO:0000313" key="2">
    <source>
        <dbReference type="EMBL" id="MEY8042493.1"/>
    </source>
</evidence>
<dbReference type="CDD" id="cd00371">
    <property type="entry name" value="HMA"/>
    <property type="match status" value="1"/>
</dbReference>
<evidence type="ECO:0000259" key="1">
    <source>
        <dbReference type="PROSITE" id="PS50846"/>
    </source>
</evidence>
<name>A0ABV4CN24_9PSEU</name>
<dbReference type="SUPFAM" id="SSF55008">
    <property type="entry name" value="HMA, heavy metal-associated domain"/>
    <property type="match status" value="1"/>
</dbReference>
<comment type="caution">
    <text evidence="2">The sequence shown here is derived from an EMBL/GenBank/DDBJ whole genome shotgun (WGS) entry which is preliminary data.</text>
</comment>
<dbReference type="InterPro" id="IPR006121">
    <property type="entry name" value="HMA_dom"/>
</dbReference>
<gene>
    <name evidence="2" type="ORF">AB8O55_24070</name>
</gene>